<dbReference type="InterPro" id="IPR025397">
    <property type="entry name" value="SDH5"/>
</dbReference>
<reference evidence="2" key="1">
    <citation type="submission" date="2020-06" db="EMBL/GenBank/DDBJ databases">
        <title>WGS assembly of Ceratodon purpureus strain R40.</title>
        <authorList>
            <person name="Carey S.B."/>
            <person name="Jenkins J."/>
            <person name="Shu S."/>
            <person name="Lovell J.T."/>
            <person name="Sreedasyam A."/>
            <person name="Maumus F."/>
            <person name="Tiley G.P."/>
            <person name="Fernandez-Pozo N."/>
            <person name="Barry K."/>
            <person name="Chen C."/>
            <person name="Wang M."/>
            <person name="Lipzen A."/>
            <person name="Daum C."/>
            <person name="Saski C.A."/>
            <person name="Payton A.C."/>
            <person name="Mcbreen J.C."/>
            <person name="Conrad R.E."/>
            <person name="Kollar L.M."/>
            <person name="Olsson S."/>
            <person name="Huttunen S."/>
            <person name="Landis J.B."/>
            <person name="Wickett N.J."/>
            <person name="Johnson M.G."/>
            <person name="Rensing S.A."/>
            <person name="Grimwood J."/>
            <person name="Schmutz J."/>
            <person name="Mcdaniel S.F."/>
        </authorList>
    </citation>
    <scope>NUCLEOTIDE SEQUENCE</scope>
    <source>
        <strain evidence="2">R40</strain>
    </source>
</reference>
<gene>
    <name evidence="2" type="ORF">KC19_1G332100</name>
</gene>
<protein>
    <submittedName>
        <fullName evidence="2">Uncharacterized protein</fullName>
    </submittedName>
</protein>
<accession>A0A8T0JDL2</accession>
<evidence type="ECO:0000256" key="1">
    <source>
        <dbReference type="SAM" id="SignalP"/>
    </source>
</evidence>
<dbReference type="Pfam" id="PF14290">
    <property type="entry name" value="SDH5_plant"/>
    <property type="match status" value="1"/>
</dbReference>
<feature type="signal peptide" evidence="1">
    <location>
        <begin position="1"/>
        <end position="20"/>
    </location>
</feature>
<dbReference type="PANTHER" id="PTHR36139">
    <property type="entry name" value="SUCCINATE DEHYDROGENASE SUBUNIT 5, MITOCHONDRIAL"/>
    <property type="match status" value="1"/>
</dbReference>
<dbReference type="PANTHER" id="PTHR36139:SF1">
    <property type="entry name" value="SUCCINATE DEHYDROGENASE SUBUNIT 5, MITOCHONDRIAL"/>
    <property type="match status" value="1"/>
</dbReference>
<organism evidence="2 3">
    <name type="scientific">Ceratodon purpureus</name>
    <name type="common">Fire moss</name>
    <name type="synonym">Dicranum purpureum</name>
    <dbReference type="NCBI Taxonomy" id="3225"/>
    <lineage>
        <taxon>Eukaryota</taxon>
        <taxon>Viridiplantae</taxon>
        <taxon>Streptophyta</taxon>
        <taxon>Embryophyta</taxon>
        <taxon>Bryophyta</taxon>
        <taxon>Bryophytina</taxon>
        <taxon>Bryopsida</taxon>
        <taxon>Dicranidae</taxon>
        <taxon>Pseudoditrichales</taxon>
        <taxon>Ditrichaceae</taxon>
        <taxon>Ceratodon</taxon>
    </lineage>
</organism>
<keyword evidence="3" id="KW-1185">Reference proteome</keyword>
<feature type="chain" id="PRO_5035891089" evidence="1">
    <location>
        <begin position="21"/>
        <end position="240"/>
    </location>
</feature>
<dbReference type="OrthoDB" id="1910373at2759"/>
<keyword evidence="1" id="KW-0732">Signal</keyword>
<dbReference type="GO" id="GO:0045273">
    <property type="term" value="C:respiratory chain complex II (succinate dehydrogenase)"/>
    <property type="evidence" value="ECO:0007669"/>
    <property type="project" value="InterPro"/>
</dbReference>
<sequence length="240" mass="25536">MAIAIAIAMALARRATRLVAAPLVLRCSSAAPALHHISHLRPSSPADRSMARGILSHISVTSKVRCMASASFVSNLPPIQDVKIAKALSGLLGHGWLKIEPQVRSAVESAISGGSDDSAGKETLIDAWKAAQAVESFGGLLVDMLLEINDLCGDTGENVGTIPNSTYEAVEAAHKKYMLYLSAFGGDEVYLRKKVETELGGMLLQIKQRLTGMDPKWAEISVLGTSGLAGSYIEKRRLPD</sequence>
<dbReference type="EMBL" id="CM026421">
    <property type="protein sequence ID" value="KAG0593466.1"/>
    <property type="molecule type" value="Genomic_DNA"/>
</dbReference>
<dbReference type="GO" id="GO:0006099">
    <property type="term" value="P:tricarboxylic acid cycle"/>
    <property type="evidence" value="ECO:0007669"/>
    <property type="project" value="InterPro"/>
</dbReference>
<evidence type="ECO:0000313" key="3">
    <source>
        <dbReference type="Proteomes" id="UP000822688"/>
    </source>
</evidence>
<comment type="caution">
    <text evidence="2">The sequence shown here is derived from an EMBL/GenBank/DDBJ whole genome shotgun (WGS) entry which is preliminary data.</text>
</comment>
<evidence type="ECO:0000313" key="2">
    <source>
        <dbReference type="EMBL" id="KAG0593466.1"/>
    </source>
</evidence>
<proteinExistence type="predicted"/>
<dbReference type="Proteomes" id="UP000822688">
    <property type="component" value="Chromosome 1"/>
</dbReference>
<dbReference type="AlphaFoldDB" id="A0A8T0JDL2"/>
<name>A0A8T0JDL2_CERPU</name>